<organism evidence="3 4">
    <name type="scientific">Chitinophaga silvisoli</name>
    <dbReference type="NCBI Taxonomy" id="2291814"/>
    <lineage>
        <taxon>Bacteria</taxon>
        <taxon>Pseudomonadati</taxon>
        <taxon>Bacteroidota</taxon>
        <taxon>Chitinophagia</taxon>
        <taxon>Chitinophagales</taxon>
        <taxon>Chitinophagaceae</taxon>
        <taxon>Chitinophaga</taxon>
    </lineage>
</organism>
<sequence>MKWNTLFIVLFFPFLSFGQSKTLPLKISKDGHFFQTSDGQPFFWLGDTGWLLFTNLNESEVDQYLDDRQEKGFNVIQAMLLPKLAAVNQKGDSALLKSNLSQPQQQYFDFVESVVDKAAARGLYMALVPVWGGAVKEGKVSSAAATAYAHFLATRFHNKKNIIWLNGGDIKGSDSAAVWNAIGNTLHREDAVHLMTFHPRGRTQSSDWFHNAAWLDFNMFQSGHQRYNQDTTARKYGEDNFRYIQADYKRTPAKPVLDGEPSYEGIPQGLHDPKEPFWTDKDVRRYAYWSVFAGGAGFTYGHSAVMQFHKAKEKGVYGVREVYTDALHAPGASQMKYLKQLLTGRSYFDRVPDQSLLAKDTGSKHQRIIATKGTTYALYYTATGRSIPAQLGKIEASYIKASWYDPRTGVSTRIGTFPNKGVKVFDPPGKEEEGNDWVLVIDRS</sequence>
<dbReference type="Gene3D" id="3.20.20.80">
    <property type="entry name" value="Glycosidases"/>
    <property type="match status" value="1"/>
</dbReference>
<dbReference type="Pfam" id="PF12904">
    <property type="entry name" value="Collagen_bind_2"/>
    <property type="match status" value="1"/>
</dbReference>
<evidence type="ECO:0000313" key="3">
    <source>
        <dbReference type="EMBL" id="RFM36267.1"/>
    </source>
</evidence>
<keyword evidence="4" id="KW-1185">Reference proteome</keyword>
<dbReference type="Proteomes" id="UP000261174">
    <property type="component" value="Unassembled WGS sequence"/>
</dbReference>
<dbReference type="SUPFAM" id="SSF51445">
    <property type="entry name" value="(Trans)glycosidases"/>
    <property type="match status" value="1"/>
</dbReference>
<feature type="domain" description="Putative collagen-binding" evidence="1">
    <location>
        <begin position="351"/>
        <end position="442"/>
    </location>
</feature>
<protein>
    <submittedName>
        <fullName evidence="3">DUF4038 domain-containing protein</fullName>
    </submittedName>
</protein>
<evidence type="ECO:0000259" key="2">
    <source>
        <dbReference type="Pfam" id="PF13204"/>
    </source>
</evidence>
<feature type="domain" description="Apiosidase-like catalytic" evidence="2">
    <location>
        <begin position="28"/>
        <end position="348"/>
    </location>
</feature>
<dbReference type="OrthoDB" id="59486at2"/>
<reference evidence="3 4" key="1">
    <citation type="submission" date="2018-08" db="EMBL/GenBank/DDBJ databases">
        <title>Chitinophaga sp. K20C18050901, a novel bacterium isolated from forest soil.</title>
        <authorList>
            <person name="Wang C."/>
        </authorList>
    </citation>
    <scope>NUCLEOTIDE SEQUENCE [LARGE SCALE GENOMIC DNA]</scope>
    <source>
        <strain evidence="3 4">K20C18050901</strain>
    </source>
</reference>
<dbReference type="AlphaFoldDB" id="A0A3E1P7Z2"/>
<dbReference type="Pfam" id="PF13204">
    <property type="entry name" value="Apiosidase"/>
    <property type="match status" value="1"/>
</dbReference>
<dbReference type="EMBL" id="QTJV01000001">
    <property type="protein sequence ID" value="RFM36267.1"/>
    <property type="molecule type" value="Genomic_DNA"/>
</dbReference>
<dbReference type="InterPro" id="IPR025277">
    <property type="entry name" value="Apiosidase-like_cat_dom"/>
</dbReference>
<accession>A0A3E1P7Z2</accession>
<dbReference type="InterPro" id="IPR024749">
    <property type="entry name" value="Collagen-bd_put"/>
</dbReference>
<dbReference type="InterPro" id="IPR017853">
    <property type="entry name" value="GH"/>
</dbReference>
<evidence type="ECO:0000259" key="1">
    <source>
        <dbReference type="Pfam" id="PF12904"/>
    </source>
</evidence>
<proteinExistence type="predicted"/>
<dbReference type="PANTHER" id="PTHR37836:SF3">
    <property type="entry name" value="ENDOGLUCANASE"/>
    <property type="match status" value="1"/>
</dbReference>
<name>A0A3E1P7Z2_9BACT</name>
<dbReference type="PANTHER" id="PTHR37836">
    <property type="entry name" value="LMO1036 PROTEIN"/>
    <property type="match status" value="1"/>
</dbReference>
<gene>
    <name evidence="3" type="ORF">DXN04_01805</name>
</gene>
<evidence type="ECO:0000313" key="4">
    <source>
        <dbReference type="Proteomes" id="UP000261174"/>
    </source>
</evidence>
<comment type="caution">
    <text evidence="3">The sequence shown here is derived from an EMBL/GenBank/DDBJ whole genome shotgun (WGS) entry which is preliminary data.</text>
</comment>
<dbReference type="RefSeq" id="WP_116851594.1">
    <property type="nucleotide sequence ID" value="NZ_QTJV01000001.1"/>
</dbReference>